<keyword evidence="7" id="KW-0479">Metal-binding</keyword>
<comment type="catalytic activity">
    <reaction evidence="20">
        <text>DNA(n) + a 2'-deoxyribonucleoside 5'-triphosphate = DNA(n+1) + diphosphate</text>
        <dbReference type="Rhea" id="RHEA:22508"/>
        <dbReference type="Rhea" id="RHEA-COMP:17339"/>
        <dbReference type="Rhea" id="RHEA-COMP:17340"/>
        <dbReference type="ChEBI" id="CHEBI:33019"/>
        <dbReference type="ChEBI" id="CHEBI:61560"/>
        <dbReference type="ChEBI" id="CHEBI:173112"/>
        <dbReference type="EC" id="2.7.7.7"/>
    </reaction>
</comment>
<accession>A0A2X0M906</accession>
<keyword evidence="2" id="KW-0815">Transposition</keyword>
<keyword evidence="14" id="KW-0229">DNA integration</keyword>
<evidence type="ECO:0000256" key="2">
    <source>
        <dbReference type="ARBA" id="ARBA00022578"/>
    </source>
</evidence>
<dbReference type="InterPro" id="IPR054722">
    <property type="entry name" value="PolX-like_BBD"/>
</dbReference>
<keyword evidence="16" id="KW-0808">Transferase</keyword>
<dbReference type="Pfam" id="PF25597">
    <property type="entry name" value="SH3_retrovirus"/>
    <property type="match status" value="1"/>
</dbReference>
<dbReference type="InterPro" id="IPR012337">
    <property type="entry name" value="RNaseH-like_sf"/>
</dbReference>
<dbReference type="PANTHER" id="PTHR42648:SF11">
    <property type="entry name" value="TRANSPOSON TY4-P GAG-POL POLYPROTEIN"/>
    <property type="match status" value="1"/>
</dbReference>
<dbReference type="GO" id="GO:0046872">
    <property type="term" value="F:metal ion binding"/>
    <property type="evidence" value="ECO:0007669"/>
    <property type="project" value="UniProtKB-KW"/>
</dbReference>
<name>A0A2X0M906_9BASI</name>
<comment type="catalytic activity">
    <reaction evidence="19">
        <text>DNA(n) + a 2'-deoxyribonucleoside 5'-triphosphate = DNA(n+1) + diphosphate</text>
        <dbReference type="Rhea" id="RHEA:22508"/>
        <dbReference type="Rhea" id="RHEA-COMP:17339"/>
        <dbReference type="Rhea" id="RHEA-COMP:17340"/>
        <dbReference type="ChEBI" id="CHEBI:33019"/>
        <dbReference type="ChEBI" id="CHEBI:61560"/>
        <dbReference type="ChEBI" id="CHEBI:173112"/>
        <dbReference type="EC" id="2.7.7.49"/>
    </reaction>
</comment>
<evidence type="ECO:0000256" key="7">
    <source>
        <dbReference type="ARBA" id="ARBA00022723"/>
    </source>
</evidence>
<feature type="region of interest" description="Disordered" evidence="21">
    <location>
        <begin position="761"/>
        <end position="782"/>
    </location>
</feature>
<evidence type="ECO:0000256" key="19">
    <source>
        <dbReference type="ARBA" id="ARBA00048173"/>
    </source>
</evidence>
<protein>
    <submittedName>
        <fullName evidence="23">BQ5605_C006g03813 protein</fullName>
    </submittedName>
</protein>
<evidence type="ECO:0000256" key="12">
    <source>
        <dbReference type="ARBA" id="ARBA00022842"/>
    </source>
</evidence>
<dbReference type="InterPro" id="IPR039537">
    <property type="entry name" value="Retrotran_Ty1/copia-like"/>
</dbReference>
<dbReference type="Pfam" id="PF00665">
    <property type="entry name" value="rve"/>
    <property type="match status" value="1"/>
</dbReference>
<feature type="domain" description="Integrase catalytic" evidence="22">
    <location>
        <begin position="504"/>
        <end position="673"/>
    </location>
</feature>
<dbReference type="GO" id="GO:0015074">
    <property type="term" value="P:DNA integration"/>
    <property type="evidence" value="ECO:0007669"/>
    <property type="project" value="UniProtKB-KW"/>
</dbReference>
<keyword evidence="13" id="KW-0694">RNA-binding</keyword>
<evidence type="ECO:0000256" key="3">
    <source>
        <dbReference type="ARBA" id="ARBA00022612"/>
    </source>
</evidence>
<dbReference type="GO" id="GO:0032196">
    <property type="term" value="P:transposition"/>
    <property type="evidence" value="ECO:0007669"/>
    <property type="project" value="UniProtKB-KW"/>
</dbReference>
<proteinExistence type="predicted"/>
<dbReference type="GO" id="GO:0006508">
    <property type="term" value="P:proteolysis"/>
    <property type="evidence" value="ECO:0007669"/>
    <property type="project" value="UniProtKB-KW"/>
</dbReference>
<dbReference type="GO" id="GO:0005524">
    <property type="term" value="F:ATP binding"/>
    <property type="evidence" value="ECO:0007669"/>
    <property type="project" value="UniProtKB-KW"/>
</dbReference>
<evidence type="ECO:0000256" key="14">
    <source>
        <dbReference type="ARBA" id="ARBA00022908"/>
    </source>
</evidence>
<evidence type="ECO:0000313" key="24">
    <source>
        <dbReference type="Proteomes" id="UP000249464"/>
    </source>
</evidence>
<evidence type="ECO:0000256" key="11">
    <source>
        <dbReference type="ARBA" id="ARBA00022840"/>
    </source>
</evidence>
<keyword evidence="18" id="KW-0233">DNA recombination</keyword>
<keyword evidence="12" id="KW-0460">Magnesium</keyword>
<feature type="region of interest" description="Disordered" evidence="21">
    <location>
        <begin position="1123"/>
        <end position="1144"/>
    </location>
</feature>
<keyword evidence="3" id="KW-1188">Viral release from host cell</keyword>
<evidence type="ECO:0000256" key="20">
    <source>
        <dbReference type="ARBA" id="ARBA00049244"/>
    </source>
</evidence>
<evidence type="ECO:0000256" key="13">
    <source>
        <dbReference type="ARBA" id="ARBA00022884"/>
    </source>
</evidence>
<dbReference type="GO" id="GO:0004519">
    <property type="term" value="F:endonuclease activity"/>
    <property type="evidence" value="ECO:0007669"/>
    <property type="project" value="UniProtKB-KW"/>
</dbReference>
<dbReference type="Gene3D" id="3.30.420.10">
    <property type="entry name" value="Ribonuclease H-like superfamily/Ribonuclease H"/>
    <property type="match status" value="1"/>
</dbReference>
<evidence type="ECO:0000256" key="6">
    <source>
        <dbReference type="ARBA" id="ARBA00022722"/>
    </source>
</evidence>
<dbReference type="Proteomes" id="UP000249464">
    <property type="component" value="Unassembled WGS sequence"/>
</dbReference>
<feature type="compositionally biased region" description="Polar residues" evidence="21">
    <location>
        <begin position="1123"/>
        <end position="1141"/>
    </location>
</feature>
<evidence type="ECO:0000256" key="4">
    <source>
        <dbReference type="ARBA" id="ARBA00022670"/>
    </source>
</evidence>
<keyword evidence="11" id="KW-0067">ATP-binding</keyword>
<keyword evidence="15" id="KW-0695">RNA-directed DNA polymerase</keyword>
<comment type="function">
    <text evidence="1">The aspartyl protease (PR) mediates the proteolytic cleavages of the Gag and Gag-Pol polyproteins after assembly of the VLP.</text>
</comment>
<dbReference type="Pfam" id="PF14223">
    <property type="entry name" value="Retrotran_gag_2"/>
    <property type="match status" value="1"/>
</dbReference>
<gene>
    <name evidence="23" type="primary">BQ5605_C006g03813</name>
    <name evidence="23" type="ORF">BQ5605_C006G03813</name>
</gene>
<keyword evidence="6" id="KW-0540">Nuclease</keyword>
<dbReference type="GO" id="GO:0005634">
    <property type="term" value="C:nucleus"/>
    <property type="evidence" value="ECO:0007669"/>
    <property type="project" value="UniProtKB-ARBA"/>
</dbReference>
<evidence type="ECO:0000256" key="16">
    <source>
        <dbReference type="ARBA" id="ARBA00022932"/>
    </source>
</evidence>
<evidence type="ECO:0000256" key="8">
    <source>
        <dbReference type="ARBA" id="ARBA00022741"/>
    </source>
</evidence>
<evidence type="ECO:0000256" key="17">
    <source>
        <dbReference type="ARBA" id="ARBA00023113"/>
    </source>
</evidence>
<evidence type="ECO:0000256" key="18">
    <source>
        <dbReference type="ARBA" id="ARBA00023172"/>
    </source>
</evidence>
<keyword evidence="4" id="KW-0645">Protease</keyword>
<evidence type="ECO:0000256" key="21">
    <source>
        <dbReference type="SAM" id="MobiDB-lite"/>
    </source>
</evidence>
<evidence type="ECO:0000313" key="23">
    <source>
        <dbReference type="EMBL" id="SGY53887.1"/>
    </source>
</evidence>
<evidence type="ECO:0000259" key="22">
    <source>
        <dbReference type="PROSITE" id="PS50994"/>
    </source>
</evidence>
<dbReference type="PROSITE" id="PS50994">
    <property type="entry name" value="INTEGRASE"/>
    <property type="match status" value="1"/>
</dbReference>
<evidence type="ECO:0000256" key="5">
    <source>
        <dbReference type="ARBA" id="ARBA00022695"/>
    </source>
</evidence>
<dbReference type="EMBL" id="FQNC01000044">
    <property type="protein sequence ID" value="SGY53887.1"/>
    <property type="molecule type" value="Genomic_DNA"/>
</dbReference>
<keyword evidence="17" id="KW-0917">Virion maturation</keyword>
<dbReference type="GO" id="GO:0003964">
    <property type="term" value="F:RNA-directed DNA polymerase activity"/>
    <property type="evidence" value="ECO:0007669"/>
    <property type="project" value="UniProtKB-KW"/>
</dbReference>
<evidence type="ECO:0000256" key="10">
    <source>
        <dbReference type="ARBA" id="ARBA00022801"/>
    </source>
</evidence>
<dbReference type="SUPFAM" id="SSF53098">
    <property type="entry name" value="Ribonuclease H-like"/>
    <property type="match status" value="1"/>
</dbReference>
<dbReference type="GO" id="GO:0003887">
    <property type="term" value="F:DNA-directed DNA polymerase activity"/>
    <property type="evidence" value="ECO:0007669"/>
    <property type="project" value="UniProtKB-KW"/>
</dbReference>
<keyword evidence="5" id="KW-0548">Nucleotidyltransferase</keyword>
<keyword evidence="10" id="KW-0378">Hydrolase</keyword>
<keyword evidence="8" id="KW-0547">Nucleotide-binding</keyword>
<reference evidence="23 24" key="1">
    <citation type="submission" date="2016-11" db="EMBL/GenBank/DDBJ databases">
        <authorList>
            <person name="Jaros S."/>
            <person name="Januszkiewicz K."/>
            <person name="Wedrychowicz H."/>
        </authorList>
    </citation>
    <scope>NUCLEOTIDE SEQUENCE [LARGE SCALE GENOMIC DNA]</scope>
</reference>
<keyword evidence="24" id="KW-1185">Reference proteome</keyword>
<feature type="compositionally biased region" description="Low complexity" evidence="21">
    <location>
        <begin position="1312"/>
        <end position="1325"/>
    </location>
</feature>
<evidence type="ECO:0000256" key="9">
    <source>
        <dbReference type="ARBA" id="ARBA00022759"/>
    </source>
</evidence>
<dbReference type="InterPro" id="IPR057670">
    <property type="entry name" value="SH3_retrovirus"/>
</dbReference>
<dbReference type="InterPro" id="IPR001584">
    <property type="entry name" value="Integrase_cat-core"/>
</dbReference>
<dbReference type="Pfam" id="PF22936">
    <property type="entry name" value="Pol_BBD"/>
    <property type="match status" value="1"/>
</dbReference>
<sequence>MSSTGESDFPNGSGNRLYLKDTQGYKSWSQRPFINLRANKVWDVPPPALAGLGGGSGSAHSDASPRLTSVRVADKVAEYRERAIRRNDLACKYIANSIFEEQMSHLIHLTSAYKMWDTLRGLHSHGRPSRTMDLLNTLAQPYSGDIPFKEFVNKVKIAMTDFQNLGAPLPHWLFAGMLVRSLPAQYDSIVGNLASDIDIHMDWNTFYPKLLMNVEMADSRNKQKESLSARIVDNTSLVARISTTAQKDYSKSCCSRCKALGHERGWRLCPSRNKDASAPASSDSNLNVAAIGVDESALMTYTFPYSRTMPRFPWIIDSGAKVHCVGDKSVLSDVVSEPLKISVANQSQIESPDHGSVMFLTSYGARITIKRVYYMPGAQCGFISIDRLLESMTYAVGPQSNLIFSIRGKSILRSLPGRGFVMDAAPVQPIMSSSPPSMVGANCLTGTCTLMEAHRKLGHQSPAAIVLAVKSGAITGITLKDKKVTPCFSCIQAKSKQSPFSNKSTEAPHALYRVFIDLGFVKHPNHHGNTIYLAIVDQYSTAKWTIVLKDKRAETIIEAWSKVQAESERQTGQKIKRVRSDNGREFDNSLFRALLEKQGIIVEFTAPYTPEQNGQVERLNGSLMGLVRSMLLDSGLPMRFWSDALAVATFVLNRRPHPRIQGKTAIEVLLGKKPSLAHLQPFGSTAFVHVPKERRSKLAPRSIQGVFIGYSGEYNYRVWVQSSKQVYVSRHVTFLETPSVVTLSQDHADASDPYLAVVPCKDDDKDDNNGLNDGPDNYHDAEEPLDGEAEVALAPREGYAIIRTGPNPGQFENVDPSNILPASSRRRPQPPENILPIILAIMVDVLDTPPRFHDKLSARPEAFARGTMEGDRTFGLVLVNYYCLILSIVLEHRCTRCFQFFFDNDQDTMSEPHKDAPPRWKLHAPSYLCRTDRTLSGLRLFWSRNDQYFKKEKIETDVDKIDIIGQLLLDPELKVWYSSDAASHVKKKYGVFQRDLTLRALPSDYMWQHYRRLDNLQQTGDYREFSTAARDLQLELGVSLVSDTQLVRMLLLHMDEELSQRLRLSEVIKGTGLSPDELDASIVKADSTASSAVFDYQTFDAEARRLWQVISATRASVKATAQASARTVRSTPTLPPLSSKTRAPPMTDRERAFLRSNQGCFKCRKINAGHFKDTCTTWATSACKVPAGWRQGPVSPEQVASLSDAVDEIDDKGEELHCLCDDEYDNGTDDERCEPISLSVKLTIEDGPALRALVDTGASAIRRSPQLSGEVESQTEVIYFSVPIRRSPRLSGEVESQTEVMRRKLRNKKGARAGIGPAAGEIAGALRQSRASKSPPQGGGLAGVHPNPPAPVR</sequence>
<dbReference type="GO" id="GO:0003723">
    <property type="term" value="F:RNA binding"/>
    <property type="evidence" value="ECO:0007669"/>
    <property type="project" value="UniProtKB-KW"/>
</dbReference>
<keyword evidence="9" id="KW-0255">Endonuclease</keyword>
<dbReference type="GO" id="GO:0008233">
    <property type="term" value="F:peptidase activity"/>
    <property type="evidence" value="ECO:0007669"/>
    <property type="project" value="UniProtKB-KW"/>
</dbReference>
<feature type="region of interest" description="Disordered" evidence="21">
    <location>
        <begin position="1308"/>
        <end position="1353"/>
    </location>
</feature>
<dbReference type="InterPro" id="IPR036397">
    <property type="entry name" value="RNaseH_sf"/>
</dbReference>
<keyword evidence="16" id="KW-0239">DNA-directed DNA polymerase</keyword>
<evidence type="ECO:0000256" key="15">
    <source>
        <dbReference type="ARBA" id="ARBA00022918"/>
    </source>
</evidence>
<evidence type="ECO:0000256" key="1">
    <source>
        <dbReference type="ARBA" id="ARBA00002180"/>
    </source>
</evidence>
<dbReference type="PANTHER" id="PTHR42648">
    <property type="entry name" value="TRANSPOSASE, PUTATIVE-RELATED"/>
    <property type="match status" value="1"/>
</dbReference>
<organism evidence="23 24">
    <name type="scientific">Microbotryum silenes-dioicae</name>
    <dbReference type="NCBI Taxonomy" id="796604"/>
    <lineage>
        <taxon>Eukaryota</taxon>
        <taxon>Fungi</taxon>
        <taxon>Dikarya</taxon>
        <taxon>Basidiomycota</taxon>
        <taxon>Pucciniomycotina</taxon>
        <taxon>Microbotryomycetes</taxon>
        <taxon>Microbotryales</taxon>
        <taxon>Microbotryaceae</taxon>
        <taxon>Microbotryum</taxon>
    </lineage>
</organism>
<dbReference type="GO" id="GO:0006310">
    <property type="term" value="P:DNA recombination"/>
    <property type="evidence" value="ECO:0007669"/>
    <property type="project" value="UniProtKB-KW"/>
</dbReference>